<evidence type="ECO:0000256" key="11">
    <source>
        <dbReference type="SAM" id="MobiDB-lite"/>
    </source>
</evidence>
<feature type="domain" description="Uracil-DNA glycosylase-like" evidence="12">
    <location>
        <begin position="76"/>
        <end position="259"/>
    </location>
</feature>
<feature type="region of interest" description="Disordered" evidence="11">
    <location>
        <begin position="1"/>
        <end position="28"/>
    </location>
</feature>
<comment type="subcellular location">
    <subcellularLocation>
        <location evidence="9">Cytoplasm</location>
    </subcellularLocation>
</comment>
<evidence type="ECO:0000256" key="3">
    <source>
        <dbReference type="ARBA" id="ARBA00008184"/>
    </source>
</evidence>
<keyword evidence="7 9" id="KW-0378">Hydrolase</keyword>
<keyword evidence="8 9" id="KW-0234">DNA repair</keyword>
<comment type="catalytic activity">
    <reaction evidence="1 9">
        <text>Hydrolyzes single-stranded DNA or mismatched double-stranded DNA and polynucleotides, releasing free uracil.</text>
        <dbReference type="EC" id="3.2.2.27"/>
    </reaction>
</comment>
<sequence>MNRPPNANPKEPLPAESAPSKQPEQRAVRLPPAWLDLLGDCFKQPQMHRLSEFLRGEKQQGKTIYPPGPEIFAAFTHFPPQQTKVIILGQDPYHGPGQACGLSFAVPAGQAPPPSLQNIYKELMTDLPESTTAGQMQTRNEPAGPNEQSGQNRDRATNQLTRWAQQGVLLLNSVLTVESGRPASHAGRGWEEFTDQVILRLTQQGDHLVFLLWGSYARKKGACIDKQRHCLIDSPHPSPLSAHRGFFGSRPFSRCNDYLQSHSLAPIDW</sequence>
<comment type="similarity">
    <text evidence="3 9">Belongs to the uracil-DNA glycosylase (UDG) superfamily. UNG family.</text>
</comment>
<keyword evidence="13" id="KW-0326">Glycosidase</keyword>
<dbReference type="InterPro" id="IPR036895">
    <property type="entry name" value="Uracil-DNA_glycosylase-like_sf"/>
</dbReference>
<keyword evidence="6 9" id="KW-0227">DNA damage</keyword>
<evidence type="ECO:0000259" key="12">
    <source>
        <dbReference type="SMART" id="SM00986"/>
    </source>
</evidence>
<evidence type="ECO:0000256" key="6">
    <source>
        <dbReference type="ARBA" id="ARBA00022763"/>
    </source>
</evidence>
<dbReference type="EMBL" id="CP123443">
    <property type="protein sequence ID" value="WGK68278.1"/>
    <property type="molecule type" value="Genomic_DNA"/>
</dbReference>
<dbReference type="Pfam" id="PF03167">
    <property type="entry name" value="UDG"/>
    <property type="match status" value="1"/>
</dbReference>
<protein>
    <recommendedName>
        <fullName evidence="5 9">Uracil-DNA glycosylase</fullName>
        <shortName evidence="9">UDG</shortName>
        <ecNumber evidence="4 9">3.2.2.27</ecNumber>
    </recommendedName>
</protein>
<feature type="region of interest" description="Disordered" evidence="11">
    <location>
        <begin position="130"/>
        <end position="155"/>
    </location>
</feature>
<dbReference type="SUPFAM" id="SSF52141">
    <property type="entry name" value="Uracil-DNA glycosylase-like"/>
    <property type="match status" value="1"/>
</dbReference>
<keyword evidence="14" id="KW-1185">Reference proteome</keyword>
<dbReference type="SMART" id="SM00987">
    <property type="entry name" value="UreE_C"/>
    <property type="match status" value="1"/>
</dbReference>
<evidence type="ECO:0000256" key="7">
    <source>
        <dbReference type="ARBA" id="ARBA00022801"/>
    </source>
</evidence>
<comment type="function">
    <text evidence="2 9">Excises uracil residues from the DNA which can arise as a result of misincorporation of dUMP residues by DNA polymerase or due to deamination of cytosine.</text>
</comment>
<dbReference type="InterPro" id="IPR002043">
    <property type="entry name" value="UDG_fam1"/>
</dbReference>
<organism evidence="13 14">
    <name type="scientific">Candidatus Haliotispira prima</name>
    <dbReference type="NCBI Taxonomy" id="3034016"/>
    <lineage>
        <taxon>Bacteria</taxon>
        <taxon>Pseudomonadati</taxon>
        <taxon>Spirochaetota</taxon>
        <taxon>Spirochaetia</taxon>
        <taxon>Spirochaetales</taxon>
        <taxon>Spirochaetaceae</taxon>
        <taxon>Candidatus Haliotispira</taxon>
    </lineage>
</organism>
<dbReference type="Gene3D" id="3.40.470.10">
    <property type="entry name" value="Uracil-DNA glycosylase-like domain"/>
    <property type="match status" value="1"/>
</dbReference>
<name>A0ABY8MGD9_9SPIO</name>
<evidence type="ECO:0000256" key="1">
    <source>
        <dbReference type="ARBA" id="ARBA00001400"/>
    </source>
</evidence>
<evidence type="ECO:0000256" key="8">
    <source>
        <dbReference type="ARBA" id="ARBA00023204"/>
    </source>
</evidence>
<dbReference type="Proteomes" id="UP001228690">
    <property type="component" value="Chromosome"/>
</dbReference>
<dbReference type="NCBIfam" id="NF003588">
    <property type="entry name" value="PRK05254.1-1"/>
    <property type="match status" value="1"/>
</dbReference>
<reference evidence="13 14" key="1">
    <citation type="submission" date="2023-04" db="EMBL/GenBank/DDBJ databases">
        <title>Spirochaete genome identified in red abalone sample constitutes a novel genus.</title>
        <authorList>
            <person name="Sharma S.P."/>
            <person name="Purcell C.M."/>
            <person name="Hyde J.R."/>
            <person name="Severin A.J."/>
        </authorList>
    </citation>
    <scope>NUCLEOTIDE SEQUENCE [LARGE SCALE GENOMIC DNA]</scope>
    <source>
        <strain evidence="13 14">SP-2023</strain>
    </source>
</reference>
<dbReference type="PANTHER" id="PTHR11264">
    <property type="entry name" value="URACIL-DNA GLYCOSYLASE"/>
    <property type="match status" value="1"/>
</dbReference>
<dbReference type="NCBIfam" id="NF003592">
    <property type="entry name" value="PRK05254.1-5"/>
    <property type="match status" value="1"/>
</dbReference>
<evidence type="ECO:0000256" key="2">
    <source>
        <dbReference type="ARBA" id="ARBA00002631"/>
    </source>
</evidence>
<evidence type="ECO:0000256" key="5">
    <source>
        <dbReference type="ARBA" id="ARBA00018429"/>
    </source>
</evidence>
<dbReference type="SMART" id="SM00986">
    <property type="entry name" value="UDG"/>
    <property type="match status" value="1"/>
</dbReference>
<evidence type="ECO:0000256" key="4">
    <source>
        <dbReference type="ARBA" id="ARBA00012030"/>
    </source>
</evidence>
<evidence type="ECO:0000256" key="9">
    <source>
        <dbReference type="HAMAP-Rule" id="MF_00148"/>
    </source>
</evidence>
<dbReference type="GO" id="GO:0004844">
    <property type="term" value="F:uracil DNA N-glycosylase activity"/>
    <property type="evidence" value="ECO:0007669"/>
    <property type="project" value="UniProtKB-EC"/>
</dbReference>
<evidence type="ECO:0000313" key="14">
    <source>
        <dbReference type="Proteomes" id="UP001228690"/>
    </source>
</evidence>
<dbReference type="CDD" id="cd10027">
    <property type="entry name" value="UDG-F1-like"/>
    <property type="match status" value="1"/>
</dbReference>
<keyword evidence="9" id="KW-0963">Cytoplasm</keyword>
<feature type="active site" description="Proton acceptor" evidence="9 10">
    <location>
        <position position="91"/>
    </location>
</feature>
<proteinExistence type="inferred from homology"/>
<dbReference type="InterPro" id="IPR005122">
    <property type="entry name" value="Uracil-DNA_glycosylase-like"/>
</dbReference>
<dbReference type="PANTHER" id="PTHR11264:SF0">
    <property type="entry name" value="URACIL-DNA GLYCOSYLASE"/>
    <property type="match status" value="1"/>
</dbReference>
<accession>A0ABY8MGD9</accession>
<dbReference type="InterPro" id="IPR018085">
    <property type="entry name" value="Ura-DNA_Glyclase_AS"/>
</dbReference>
<evidence type="ECO:0000256" key="10">
    <source>
        <dbReference type="PROSITE-ProRule" id="PRU10072"/>
    </source>
</evidence>
<dbReference type="HAMAP" id="MF_00148">
    <property type="entry name" value="UDG"/>
    <property type="match status" value="1"/>
</dbReference>
<dbReference type="EC" id="3.2.2.27" evidence="4 9"/>
<gene>
    <name evidence="9" type="primary">ung</name>
    <name evidence="13" type="ORF">P0082_07250</name>
</gene>
<dbReference type="PROSITE" id="PS00130">
    <property type="entry name" value="U_DNA_GLYCOSYLASE"/>
    <property type="match status" value="1"/>
</dbReference>
<evidence type="ECO:0000313" key="13">
    <source>
        <dbReference type="EMBL" id="WGK68278.1"/>
    </source>
</evidence>